<reference evidence="3 4" key="1">
    <citation type="submission" date="2018-06" db="EMBL/GenBank/DDBJ databases">
        <title>Genomic Encyclopedia of Type Strains, Phase III (KMG-III): the genomes of soil and plant-associated and newly described type strains.</title>
        <authorList>
            <person name="Whitman W."/>
        </authorList>
    </citation>
    <scope>NUCLEOTIDE SEQUENCE [LARGE SCALE GENOMIC DNA]</scope>
    <source>
        <strain evidence="3 4">CECT 7377</strain>
    </source>
</reference>
<dbReference type="PROSITE" id="PS50110">
    <property type="entry name" value="RESPONSE_REGULATORY"/>
    <property type="match status" value="1"/>
</dbReference>
<evidence type="ECO:0000313" key="4">
    <source>
        <dbReference type="Proteomes" id="UP000252792"/>
    </source>
</evidence>
<keyword evidence="4" id="KW-1185">Reference proteome</keyword>
<protein>
    <submittedName>
        <fullName evidence="3">Response regulator receiver domain-containing protein</fullName>
    </submittedName>
</protein>
<evidence type="ECO:0000259" key="2">
    <source>
        <dbReference type="PROSITE" id="PS50110"/>
    </source>
</evidence>
<name>A0A366JBX0_9GAMM</name>
<feature type="modified residue" description="4-aspartylphosphate" evidence="1">
    <location>
        <position position="55"/>
    </location>
</feature>
<dbReference type="PANTHER" id="PTHR45566:SF1">
    <property type="entry name" value="HTH-TYPE TRANSCRIPTIONAL REGULATOR YHJB-RELATED"/>
    <property type="match status" value="1"/>
</dbReference>
<proteinExistence type="predicted"/>
<dbReference type="PANTHER" id="PTHR45566">
    <property type="entry name" value="HTH-TYPE TRANSCRIPTIONAL REGULATOR YHJB-RELATED"/>
    <property type="match status" value="1"/>
</dbReference>
<organism evidence="3 4">
    <name type="scientific">Marinomonas rhizomae</name>
    <dbReference type="NCBI Taxonomy" id="491948"/>
    <lineage>
        <taxon>Bacteria</taxon>
        <taxon>Pseudomonadati</taxon>
        <taxon>Pseudomonadota</taxon>
        <taxon>Gammaproteobacteria</taxon>
        <taxon>Oceanospirillales</taxon>
        <taxon>Oceanospirillaceae</taxon>
        <taxon>Marinomonas</taxon>
    </lineage>
</organism>
<dbReference type="InterPro" id="IPR051015">
    <property type="entry name" value="EvgA-like"/>
</dbReference>
<dbReference type="Gene3D" id="3.40.50.2300">
    <property type="match status" value="1"/>
</dbReference>
<keyword evidence="1" id="KW-0597">Phosphoprotein</keyword>
<dbReference type="OrthoDB" id="7569831at2"/>
<dbReference type="EMBL" id="QNSE01000005">
    <property type="protein sequence ID" value="RBP83910.1"/>
    <property type="molecule type" value="Genomic_DNA"/>
</dbReference>
<comment type="caution">
    <text evidence="3">The sequence shown here is derived from an EMBL/GenBank/DDBJ whole genome shotgun (WGS) entry which is preliminary data.</text>
</comment>
<sequence>MPLKILLVDDSKVSRLALSKSLKKIDDSLIIFEANGADAAEELLKTESVDQMLVDYNMPDRNGYDLVKVVSVSYPSIKLTLVTANIQDTIKDKVQSLGVGFIAKPAKIEELAEIMGS</sequence>
<dbReference type="RefSeq" id="WP_113916262.1">
    <property type="nucleotide sequence ID" value="NZ_QNSE01000005.1"/>
</dbReference>
<dbReference type="GO" id="GO:0000160">
    <property type="term" value="P:phosphorelay signal transduction system"/>
    <property type="evidence" value="ECO:0007669"/>
    <property type="project" value="InterPro"/>
</dbReference>
<dbReference type="Pfam" id="PF00072">
    <property type="entry name" value="Response_reg"/>
    <property type="match status" value="1"/>
</dbReference>
<evidence type="ECO:0000313" key="3">
    <source>
        <dbReference type="EMBL" id="RBP83910.1"/>
    </source>
</evidence>
<dbReference type="SMART" id="SM00448">
    <property type="entry name" value="REC"/>
    <property type="match status" value="1"/>
</dbReference>
<evidence type="ECO:0000256" key="1">
    <source>
        <dbReference type="PROSITE-ProRule" id="PRU00169"/>
    </source>
</evidence>
<accession>A0A366JBX0</accession>
<feature type="domain" description="Response regulatory" evidence="2">
    <location>
        <begin position="4"/>
        <end position="117"/>
    </location>
</feature>
<dbReference type="InterPro" id="IPR011006">
    <property type="entry name" value="CheY-like_superfamily"/>
</dbReference>
<dbReference type="AlphaFoldDB" id="A0A366JBX0"/>
<dbReference type="InterPro" id="IPR001789">
    <property type="entry name" value="Sig_transdc_resp-reg_receiver"/>
</dbReference>
<gene>
    <name evidence="3" type="ORF">DFP80_105230</name>
</gene>
<dbReference type="SUPFAM" id="SSF52172">
    <property type="entry name" value="CheY-like"/>
    <property type="match status" value="1"/>
</dbReference>
<dbReference type="Proteomes" id="UP000252792">
    <property type="component" value="Unassembled WGS sequence"/>
</dbReference>